<dbReference type="OrthoDB" id="188433at2"/>
<feature type="active site" description="Nucleophile" evidence="15">
    <location>
        <position position="83"/>
    </location>
</feature>
<comment type="catalytic activity">
    <reaction evidence="1 17">
        <text>a 1,2-diacyl-sn-glycero-3-phosphocholine + H2O = a 2-acyl-sn-glycero-3-phosphocholine + a fatty acid + H(+)</text>
        <dbReference type="Rhea" id="RHEA:18689"/>
        <dbReference type="ChEBI" id="CHEBI:15377"/>
        <dbReference type="ChEBI" id="CHEBI:15378"/>
        <dbReference type="ChEBI" id="CHEBI:28868"/>
        <dbReference type="ChEBI" id="CHEBI:57643"/>
        <dbReference type="ChEBI" id="CHEBI:57875"/>
        <dbReference type="EC" id="3.1.1.32"/>
    </reaction>
</comment>
<comment type="subcellular location">
    <subcellularLocation>
        <location evidence="17">Cell outer membrane</location>
        <topology evidence="17">Multi-pass membrane protein</topology>
    </subcellularLocation>
    <text evidence="17">One of the very few enzymes located there.</text>
</comment>
<keyword evidence="6" id="KW-0812">Transmembrane</keyword>
<evidence type="ECO:0000256" key="14">
    <source>
        <dbReference type="ARBA" id="ARBA00023237"/>
    </source>
</evidence>
<comment type="function">
    <text evidence="17">Hydrolysis of phosphatidylcholine with phospholipase A2 (EC 3.1.1.4) and phospholipase A1 (EC 3.1.1.32) activities.</text>
</comment>
<evidence type="ECO:0000256" key="10">
    <source>
        <dbReference type="ARBA" id="ARBA00022837"/>
    </source>
</evidence>
<sequence length="217" mass="24134">MFTRLEDKSEPGRSPCSIFVLQHGQNRSFGPTGPYTQRLFWDLGGDSSPFRNIDFMPELFYLLPAVSKGTLAFGGQAGLRHESNGRDGLASRSLNTLYVQPVATIPIGDYKLSLGPRYSFYVGDLEDNPDVKRYRGHTSLFAEFGRDDGLRLTTNSRINFSSGKGAIDAELSYPLDKIVDTNLNVYVFGQAFAGYGENLLDYDRKATRLRLGVAIVR</sequence>
<comment type="catalytic activity">
    <reaction evidence="2 17">
        <text>a 1,2-diacyl-sn-glycero-3-phosphocholine + H2O = a 1-acyl-sn-glycero-3-phosphocholine + a fatty acid + H(+)</text>
        <dbReference type="Rhea" id="RHEA:15801"/>
        <dbReference type="ChEBI" id="CHEBI:15377"/>
        <dbReference type="ChEBI" id="CHEBI:15378"/>
        <dbReference type="ChEBI" id="CHEBI:28868"/>
        <dbReference type="ChEBI" id="CHEBI:57643"/>
        <dbReference type="ChEBI" id="CHEBI:58168"/>
        <dbReference type="EC" id="3.1.1.4"/>
    </reaction>
</comment>
<keyword evidence="9 17" id="KW-0378">Hydrolase</keyword>
<dbReference type="Gene3D" id="2.40.230.10">
    <property type="entry name" value="Phospholipase A1"/>
    <property type="match status" value="1"/>
</dbReference>
<evidence type="ECO:0000256" key="4">
    <source>
        <dbReference type="ARBA" id="ARBA00011702"/>
    </source>
</evidence>
<keyword evidence="10 16" id="KW-0106">Calcium</keyword>
<dbReference type="EMBL" id="RAPF01000017">
    <property type="protein sequence ID" value="RKF17331.1"/>
    <property type="molecule type" value="Genomic_DNA"/>
</dbReference>
<dbReference type="SUPFAM" id="SSF56931">
    <property type="entry name" value="Outer membrane phospholipase A (OMPLA)"/>
    <property type="match status" value="1"/>
</dbReference>
<dbReference type="AlphaFoldDB" id="A0A420E9J4"/>
<evidence type="ECO:0000256" key="12">
    <source>
        <dbReference type="ARBA" id="ARBA00023098"/>
    </source>
</evidence>
<feature type="binding site" description="in dimeric form" evidence="16">
    <location>
        <position position="86"/>
    </location>
    <ligand>
        <name>Ca(2+)</name>
        <dbReference type="ChEBI" id="CHEBI:29108"/>
        <label>1</label>
    </ligand>
</feature>
<evidence type="ECO:0000256" key="5">
    <source>
        <dbReference type="ARBA" id="ARBA00022452"/>
    </source>
</evidence>
<comment type="subunit">
    <text evidence="4 17">Homodimer; dimerization is reversible, and the dimeric form is the active one.</text>
</comment>
<name>A0A420E9J4_9SPHN</name>
<keyword evidence="7 16" id="KW-0479">Metal-binding</keyword>
<dbReference type="GO" id="GO:0046872">
    <property type="term" value="F:metal ion binding"/>
    <property type="evidence" value="ECO:0007669"/>
    <property type="project" value="UniProtKB-KW"/>
</dbReference>
<evidence type="ECO:0000256" key="13">
    <source>
        <dbReference type="ARBA" id="ARBA00023136"/>
    </source>
</evidence>
<feature type="active site" description="Proton acceptor" evidence="15">
    <location>
        <position position="81"/>
    </location>
</feature>
<feature type="binding site" description="in dimeric form" evidence="16">
    <location>
        <position position="127"/>
    </location>
    <ligand>
        <name>Ca(2+)</name>
        <dbReference type="ChEBI" id="CHEBI:29108"/>
        <label>1</label>
    </ligand>
</feature>
<evidence type="ECO:0000256" key="8">
    <source>
        <dbReference type="ARBA" id="ARBA00022729"/>
    </source>
</evidence>
<dbReference type="PANTHER" id="PTHR40457">
    <property type="entry name" value="PHOSPHOLIPASE A1"/>
    <property type="match status" value="1"/>
</dbReference>
<evidence type="ECO:0000256" key="3">
    <source>
        <dbReference type="ARBA" id="ARBA00010525"/>
    </source>
</evidence>
<keyword evidence="12 17" id="KW-0443">Lipid metabolism</keyword>
<dbReference type="GO" id="GO:0016042">
    <property type="term" value="P:lipid catabolic process"/>
    <property type="evidence" value="ECO:0007669"/>
    <property type="project" value="UniProtKB-KW"/>
</dbReference>
<keyword evidence="11 17" id="KW-0442">Lipid degradation</keyword>
<accession>A0A420E9J4</accession>
<evidence type="ECO:0000256" key="17">
    <source>
        <dbReference type="RuleBase" id="RU366027"/>
    </source>
</evidence>
<dbReference type="InterPro" id="IPR036541">
    <property type="entry name" value="PLipase_A1_sf"/>
</dbReference>
<evidence type="ECO:0000256" key="9">
    <source>
        <dbReference type="ARBA" id="ARBA00022801"/>
    </source>
</evidence>
<dbReference type="EC" id="3.1.1.32" evidence="17"/>
<dbReference type="RefSeq" id="WP_082594594.1">
    <property type="nucleotide sequence ID" value="NZ_RAPF01000017.1"/>
</dbReference>
<reference evidence="18 19" key="1">
    <citation type="submission" date="2018-09" db="EMBL/GenBank/DDBJ databases">
        <title>Altererythrobacter spongiae sp. nov., isolated from a marine sponge.</title>
        <authorList>
            <person name="Zhuang L."/>
            <person name="Luo L."/>
        </authorList>
    </citation>
    <scope>NUCLEOTIDE SEQUENCE [LARGE SCALE GENOMIC DNA]</scope>
    <source>
        <strain evidence="18 19">HN-Y73</strain>
    </source>
</reference>
<keyword evidence="13" id="KW-0472">Membrane</keyword>
<dbReference type="GO" id="GO:0009279">
    <property type="term" value="C:cell outer membrane"/>
    <property type="evidence" value="ECO:0007669"/>
    <property type="project" value="UniProtKB-SubCell"/>
</dbReference>
<evidence type="ECO:0000256" key="15">
    <source>
        <dbReference type="PIRSR" id="PIRSR603187-1"/>
    </source>
</evidence>
<keyword evidence="19" id="KW-1185">Reference proteome</keyword>
<evidence type="ECO:0000256" key="11">
    <source>
        <dbReference type="ARBA" id="ARBA00022963"/>
    </source>
</evidence>
<evidence type="ECO:0000256" key="1">
    <source>
        <dbReference type="ARBA" id="ARBA00000111"/>
    </source>
</evidence>
<dbReference type="GO" id="GO:0004623">
    <property type="term" value="F:phospholipase A2 activity"/>
    <property type="evidence" value="ECO:0007669"/>
    <property type="project" value="UniProtKB-EC"/>
</dbReference>
<comment type="caution">
    <text evidence="18">The sequence shown here is derived from an EMBL/GenBank/DDBJ whole genome shotgun (WGS) entry which is preliminary data.</text>
</comment>
<evidence type="ECO:0000256" key="16">
    <source>
        <dbReference type="PIRSR" id="PIRSR603187-2"/>
    </source>
</evidence>
<dbReference type="PRINTS" id="PR01486">
    <property type="entry name" value="PHPHLIPASEA1"/>
</dbReference>
<feature type="binding site" description="in dimeric form" evidence="16">
    <location>
        <position position="91"/>
    </location>
    <ligand>
        <name>Ca(2+)</name>
        <dbReference type="ChEBI" id="CHEBI:29108"/>
        <label>1</label>
    </ligand>
</feature>
<protein>
    <recommendedName>
        <fullName evidence="17">Phospholipase A1</fullName>
        <ecNumber evidence="17">3.1.1.32</ecNumber>
        <ecNumber evidence="17">3.1.1.4</ecNumber>
    </recommendedName>
    <alternativeName>
        <fullName evidence="17">Phosphatidylcholine 1-acylhydrolase</fullName>
    </alternativeName>
</protein>
<comment type="cofactor">
    <cofactor evidence="17">
        <name>Ca(2+)</name>
        <dbReference type="ChEBI" id="CHEBI:29108"/>
    </cofactor>
    <text evidence="17">Binds 1 Ca(2+) ion per monomer. In the dimeric form the Ca(2+) is bound by different amino acids with binding of each Ca(2+) shared with ligands coming from each monomer. The Ca(2+) ion may have a role in catalysis.</text>
</comment>
<organism evidence="18 19">
    <name type="scientific">Altericroceibacterium spongiae</name>
    <dbReference type="NCBI Taxonomy" id="2320269"/>
    <lineage>
        <taxon>Bacteria</taxon>
        <taxon>Pseudomonadati</taxon>
        <taxon>Pseudomonadota</taxon>
        <taxon>Alphaproteobacteria</taxon>
        <taxon>Sphingomonadales</taxon>
        <taxon>Erythrobacteraceae</taxon>
        <taxon>Altericroceibacterium</taxon>
    </lineage>
</organism>
<dbReference type="InterPro" id="IPR003187">
    <property type="entry name" value="PLipase_A1"/>
</dbReference>
<evidence type="ECO:0000313" key="18">
    <source>
        <dbReference type="EMBL" id="RKF17331.1"/>
    </source>
</evidence>
<dbReference type="Proteomes" id="UP000284395">
    <property type="component" value="Unassembled WGS sequence"/>
</dbReference>
<dbReference type="PANTHER" id="PTHR40457:SF1">
    <property type="entry name" value="PHOSPHOLIPASE A1"/>
    <property type="match status" value="1"/>
</dbReference>
<keyword evidence="8" id="KW-0732">Signal</keyword>
<keyword evidence="14 17" id="KW-0998">Cell outer membrane</keyword>
<proteinExistence type="inferred from homology"/>
<dbReference type="Pfam" id="PF02253">
    <property type="entry name" value="PLA1"/>
    <property type="match status" value="1"/>
</dbReference>
<comment type="similarity">
    <text evidence="3 17">Belongs to the phospholipase A1 family.</text>
</comment>
<evidence type="ECO:0000256" key="6">
    <source>
        <dbReference type="ARBA" id="ARBA00022692"/>
    </source>
</evidence>
<evidence type="ECO:0000313" key="19">
    <source>
        <dbReference type="Proteomes" id="UP000284395"/>
    </source>
</evidence>
<keyword evidence="5" id="KW-1134">Transmembrane beta strand</keyword>
<feature type="binding site" description="in dimeric form" evidence="16">
    <location>
        <position position="47"/>
    </location>
    <ligand>
        <name>Ca(2+)</name>
        <dbReference type="ChEBI" id="CHEBI:29108"/>
        <label>1</label>
    </ligand>
</feature>
<evidence type="ECO:0000256" key="7">
    <source>
        <dbReference type="ARBA" id="ARBA00022723"/>
    </source>
</evidence>
<gene>
    <name evidence="18" type="ORF">D6851_16990</name>
</gene>
<evidence type="ECO:0000256" key="2">
    <source>
        <dbReference type="ARBA" id="ARBA00001604"/>
    </source>
</evidence>
<dbReference type="EC" id="3.1.1.4" evidence="17"/>
<dbReference type="GO" id="GO:0008970">
    <property type="term" value="F:phospholipase A1 activity"/>
    <property type="evidence" value="ECO:0007669"/>
    <property type="project" value="UniProtKB-EC"/>
</dbReference>